<name>A0ABW0H3F8_9HYPH</name>
<comment type="caution">
    <text evidence="1">The sequence shown here is derived from an EMBL/GenBank/DDBJ whole genome shotgun (WGS) entry which is preliminary data.</text>
</comment>
<dbReference type="RefSeq" id="WP_377006519.1">
    <property type="nucleotide sequence ID" value="NZ_JBHSLV010000007.1"/>
</dbReference>
<dbReference type="Proteomes" id="UP001596104">
    <property type="component" value="Unassembled WGS sequence"/>
</dbReference>
<evidence type="ECO:0000313" key="1">
    <source>
        <dbReference type="EMBL" id="MFC5391733.1"/>
    </source>
</evidence>
<evidence type="ECO:0000313" key="2">
    <source>
        <dbReference type="Proteomes" id="UP001596104"/>
    </source>
</evidence>
<dbReference type="SUPFAM" id="SSF48150">
    <property type="entry name" value="DNA-glycosylase"/>
    <property type="match status" value="1"/>
</dbReference>
<keyword evidence="2" id="KW-1185">Reference proteome</keyword>
<dbReference type="InterPro" id="IPR011257">
    <property type="entry name" value="DNA_glycosylase"/>
</dbReference>
<dbReference type="EMBL" id="JBHSLV010000007">
    <property type="protein sequence ID" value="MFC5391733.1"/>
    <property type="molecule type" value="Genomic_DNA"/>
</dbReference>
<protein>
    <submittedName>
        <fullName evidence="1">Uncharacterized protein</fullName>
    </submittedName>
</protein>
<proteinExistence type="predicted"/>
<gene>
    <name evidence="1" type="ORF">ACFPPC_03645</name>
</gene>
<organism evidence="1 2">
    <name type="scientific">Bosea vestrisii</name>
    <dbReference type="NCBI Taxonomy" id="151416"/>
    <lineage>
        <taxon>Bacteria</taxon>
        <taxon>Pseudomonadati</taxon>
        <taxon>Pseudomonadota</taxon>
        <taxon>Alphaproteobacteria</taxon>
        <taxon>Hyphomicrobiales</taxon>
        <taxon>Boseaceae</taxon>
        <taxon>Bosea</taxon>
    </lineage>
</organism>
<accession>A0ABW0H3F8</accession>
<sequence>MMAHSAPSPIDLLVAARKIADFADAEGVGASRSAARVQYDHLGAVLADSVLQAGLRYASVVRPRVERILVNYPDSANACALAEIVRKGQAAEFLDWQHPIKAARFERTVEFICNSGIEHVADLREQLRNDEFCLDLQCINGIGPKTVDYMACLVGIESIAVDRHIRSFARQVGIQAADYVFLKRVFCFAADLLSISRREFDAWVWQRESSKRSSQLSLAF</sequence>
<reference evidence="2" key="1">
    <citation type="journal article" date="2019" name="Int. J. Syst. Evol. Microbiol.">
        <title>The Global Catalogue of Microorganisms (GCM) 10K type strain sequencing project: providing services to taxonomists for standard genome sequencing and annotation.</title>
        <authorList>
            <consortium name="The Broad Institute Genomics Platform"/>
            <consortium name="The Broad Institute Genome Sequencing Center for Infectious Disease"/>
            <person name="Wu L."/>
            <person name="Ma J."/>
        </authorList>
    </citation>
    <scope>NUCLEOTIDE SEQUENCE [LARGE SCALE GENOMIC DNA]</scope>
    <source>
        <strain evidence="2">CGMCC 1.16326</strain>
    </source>
</reference>